<keyword evidence="2" id="KW-1185">Reference proteome</keyword>
<proteinExistence type="predicted"/>
<dbReference type="RefSeq" id="WP_316969127.1">
    <property type="nucleotide sequence ID" value="NZ_JARFPL010000020.1"/>
</dbReference>
<dbReference type="EMBL" id="JARFPL010000020">
    <property type="protein sequence ID" value="MDF0593424.1"/>
    <property type="molecule type" value="Genomic_DNA"/>
</dbReference>
<name>A0ABT5XFC9_9EURY</name>
<dbReference type="Proteomes" id="UP001215956">
    <property type="component" value="Unassembled WGS sequence"/>
</dbReference>
<comment type="caution">
    <text evidence="1">The sequence shown here is derived from an EMBL/GenBank/DDBJ whole genome shotgun (WGS) entry which is preliminary data.</text>
</comment>
<organism evidence="1 2">
    <name type="scientific">Candidatus Methanocrinis alkalitolerans</name>
    <dbReference type="NCBI Taxonomy" id="3033395"/>
    <lineage>
        <taxon>Archaea</taxon>
        <taxon>Methanobacteriati</taxon>
        <taxon>Methanobacteriota</taxon>
        <taxon>Stenosarchaea group</taxon>
        <taxon>Methanomicrobia</taxon>
        <taxon>Methanotrichales</taxon>
        <taxon>Methanotrichaceae</taxon>
        <taxon>Methanocrinis</taxon>
    </lineage>
</organism>
<reference evidence="1 2" key="1">
    <citation type="submission" date="2023-03" db="EMBL/GenBank/DDBJ databases">
        <title>Whole genome sequencing of Methanotrichaceae archaeon M04Ac.</title>
        <authorList>
            <person name="Khomyakova M.A."/>
            <person name="Merkel A.Y."/>
            <person name="Slobodkin A.I."/>
        </authorList>
    </citation>
    <scope>NUCLEOTIDE SEQUENCE [LARGE SCALE GENOMIC DNA]</scope>
    <source>
        <strain evidence="1 2">M04Ac</strain>
    </source>
</reference>
<gene>
    <name evidence="1" type="ORF">P0O24_07500</name>
</gene>
<protein>
    <submittedName>
        <fullName evidence="1">Uncharacterized protein</fullName>
    </submittedName>
</protein>
<sequence>MNSPKETPELLLPGVEISKDLTLIVGRGGLQGYPTSKIEKGLVISLKGEDLSEEGVGFGVPVLKFGDDAAFPGSSESSSWTKGDLAVVKVDYDINLVSRLALGDRLIKTDLLCRAKGRVDRLHRDRPSLRRAIRLGSALFRRGLSVETRLVQTGSVGRAQVVYTISQEGLIDVLVRCWPKAEGCTEMAVMNEQGSESFDRYIDSEGMDISGEEIGSWERTGADWGEFIDTGHGLSFRLWRTEGADLFRGREAIPGRLAWAGLAHVVSMPEGKDLEYKIEVGGSP</sequence>
<evidence type="ECO:0000313" key="2">
    <source>
        <dbReference type="Proteomes" id="UP001215956"/>
    </source>
</evidence>
<accession>A0ABT5XFC9</accession>
<evidence type="ECO:0000313" key="1">
    <source>
        <dbReference type="EMBL" id="MDF0593424.1"/>
    </source>
</evidence>